<dbReference type="InterPro" id="IPR014013">
    <property type="entry name" value="Helic_SF1/SF2_ATP-bd_DinG/Rad3"/>
</dbReference>
<gene>
    <name evidence="6 7 9" type="primary">dinG</name>
    <name evidence="9" type="ORF">HF394_18410</name>
</gene>
<dbReference type="Proteomes" id="UP000509222">
    <property type="component" value="Chromosome"/>
</dbReference>
<dbReference type="Gene3D" id="3.40.50.300">
    <property type="entry name" value="P-loop containing nucleotide triphosphate hydrolases"/>
    <property type="match status" value="2"/>
</dbReference>
<dbReference type="SUPFAM" id="SSF52540">
    <property type="entry name" value="P-loop containing nucleoside triphosphate hydrolases"/>
    <property type="match status" value="1"/>
</dbReference>
<feature type="domain" description="Helicase ATP-binding" evidence="8">
    <location>
        <begin position="243"/>
        <end position="501"/>
    </location>
</feature>
<dbReference type="InterPro" id="IPR045028">
    <property type="entry name" value="DinG/Rad3-like"/>
</dbReference>
<evidence type="ECO:0000259" key="8">
    <source>
        <dbReference type="PROSITE" id="PS51193"/>
    </source>
</evidence>
<feature type="short sequence motif" description="DEAH box" evidence="6">
    <location>
        <begin position="455"/>
        <end position="458"/>
    </location>
</feature>
<dbReference type="GO" id="GO:0003887">
    <property type="term" value="F:DNA-directed DNA polymerase activity"/>
    <property type="evidence" value="ECO:0007669"/>
    <property type="project" value="InterPro"/>
</dbReference>
<feature type="binding site" evidence="6">
    <location>
        <begin position="278"/>
        <end position="285"/>
    </location>
    <ligand>
        <name>ATP</name>
        <dbReference type="ChEBI" id="CHEBI:30616"/>
    </ligand>
</feature>
<dbReference type="GO" id="GO:0006260">
    <property type="term" value="P:DNA replication"/>
    <property type="evidence" value="ECO:0007669"/>
    <property type="project" value="InterPro"/>
</dbReference>
<dbReference type="FunFam" id="3.30.420.10:FF:000045">
    <property type="entry name" value="3'-5' exonuclease DinG"/>
    <property type="match status" value="1"/>
</dbReference>
<dbReference type="InterPro" id="IPR006310">
    <property type="entry name" value="DinG"/>
</dbReference>
<dbReference type="EMBL" id="CP051177">
    <property type="protein sequence ID" value="QKX52388.1"/>
    <property type="molecule type" value="Genomic_DNA"/>
</dbReference>
<dbReference type="Pfam" id="PF13307">
    <property type="entry name" value="Helicase_C_2"/>
    <property type="match status" value="1"/>
</dbReference>
<dbReference type="PROSITE" id="PS51193">
    <property type="entry name" value="HELICASE_ATP_BIND_2"/>
    <property type="match status" value="1"/>
</dbReference>
<dbReference type="Pfam" id="PF00929">
    <property type="entry name" value="RNase_T"/>
    <property type="match status" value="1"/>
</dbReference>
<dbReference type="SUPFAM" id="SSF53098">
    <property type="entry name" value="Ribonuclease H-like"/>
    <property type="match status" value="1"/>
</dbReference>
<name>A0A7H8QEF7_9BACL</name>
<evidence type="ECO:0000313" key="9">
    <source>
        <dbReference type="EMBL" id="QKX52388.1"/>
    </source>
</evidence>
<dbReference type="SMART" id="SM00491">
    <property type="entry name" value="HELICc2"/>
    <property type="match status" value="1"/>
</dbReference>
<evidence type="ECO:0000256" key="6">
    <source>
        <dbReference type="HAMAP-Rule" id="MF_02206"/>
    </source>
</evidence>
<dbReference type="PANTHER" id="PTHR11472:SF34">
    <property type="entry name" value="REGULATOR OF TELOMERE ELONGATION HELICASE 1"/>
    <property type="match status" value="1"/>
</dbReference>
<evidence type="ECO:0000313" key="10">
    <source>
        <dbReference type="Proteomes" id="UP000509222"/>
    </source>
</evidence>
<keyword evidence="4 6" id="KW-0269">Exonuclease</keyword>
<reference evidence="10" key="2">
    <citation type="submission" date="2020-06" db="EMBL/GenBank/DDBJ databases">
        <title>Isolation of Planomicrobium glaciei.</title>
        <authorList>
            <person name="Malisova L."/>
            <person name="Safrankova R."/>
            <person name="Jakubu V."/>
            <person name="Spanelova P."/>
        </authorList>
    </citation>
    <scope>NUCLEOTIDE SEQUENCE [LARGE SCALE GENOMIC DNA]</scope>
    <source>
        <strain evidence="10">NRL-ATB46093</strain>
    </source>
</reference>
<dbReference type="AlphaFoldDB" id="A0A7H8QEF7"/>
<dbReference type="Gene3D" id="3.30.420.10">
    <property type="entry name" value="Ribonuclease H-like superfamily/Ribonuclease H"/>
    <property type="match status" value="1"/>
</dbReference>
<dbReference type="InterPro" id="IPR011545">
    <property type="entry name" value="DEAD/DEAH_box_helicase_dom"/>
</dbReference>
<dbReference type="InterPro" id="IPR013520">
    <property type="entry name" value="Ribonucl_H"/>
</dbReference>
<dbReference type="EC" id="3.1.-.-" evidence="6 7"/>
<organism evidence="9 10">
    <name type="scientific">Planococcus glaciei</name>
    <dbReference type="NCBI Taxonomy" id="459472"/>
    <lineage>
        <taxon>Bacteria</taxon>
        <taxon>Bacillati</taxon>
        <taxon>Bacillota</taxon>
        <taxon>Bacilli</taxon>
        <taxon>Bacillales</taxon>
        <taxon>Caryophanaceae</taxon>
        <taxon>Planococcus</taxon>
    </lineage>
</organism>
<evidence type="ECO:0000256" key="7">
    <source>
        <dbReference type="RuleBase" id="RU364106"/>
    </source>
</evidence>
<keyword evidence="10" id="KW-1185">Reference proteome</keyword>
<keyword evidence="9" id="KW-0347">Helicase</keyword>
<dbReference type="InterPro" id="IPR012337">
    <property type="entry name" value="RNaseH-like_sf"/>
</dbReference>
<dbReference type="InterPro" id="IPR027417">
    <property type="entry name" value="P-loop_NTPase"/>
</dbReference>
<evidence type="ECO:0000256" key="1">
    <source>
        <dbReference type="ARBA" id="ARBA00022722"/>
    </source>
</evidence>
<evidence type="ECO:0000256" key="2">
    <source>
        <dbReference type="ARBA" id="ARBA00022741"/>
    </source>
</evidence>
<evidence type="ECO:0000256" key="5">
    <source>
        <dbReference type="ARBA" id="ARBA00022840"/>
    </source>
</evidence>
<dbReference type="InterPro" id="IPR006054">
    <property type="entry name" value="DnaQ"/>
</dbReference>
<dbReference type="NCBIfam" id="TIGR01407">
    <property type="entry name" value="dinG_rel"/>
    <property type="match status" value="1"/>
</dbReference>
<comment type="similarity">
    <text evidence="6 7">Belongs to the helicase family. DinG subfamily. Type 2 sub-subfamily.</text>
</comment>
<dbReference type="CDD" id="cd06127">
    <property type="entry name" value="DEDDh"/>
    <property type="match status" value="1"/>
</dbReference>
<dbReference type="InterPro" id="IPR036397">
    <property type="entry name" value="RNaseH_sf"/>
</dbReference>
<keyword evidence="1 6" id="KW-0540">Nuclease</keyword>
<keyword evidence="5 6" id="KW-0067">ATP-binding</keyword>
<dbReference type="NCBIfam" id="NF005981">
    <property type="entry name" value="PRK08074.1"/>
    <property type="match status" value="1"/>
</dbReference>
<evidence type="ECO:0000256" key="4">
    <source>
        <dbReference type="ARBA" id="ARBA00022839"/>
    </source>
</evidence>
<dbReference type="GO" id="GO:0005524">
    <property type="term" value="F:ATP binding"/>
    <property type="evidence" value="ECO:0007669"/>
    <property type="project" value="UniProtKB-UniRule"/>
</dbReference>
<keyword evidence="3 6" id="KW-0378">Hydrolase</keyword>
<dbReference type="GO" id="GO:0016818">
    <property type="term" value="F:hydrolase activity, acting on acid anhydrides, in phosphorus-containing anhydrides"/>
    <property type="evidence" value="ECO:0007669"/>
    <property type="project" value="InterPro"/>
</dbReference>
<dbReference type="PANTHER" id="PTHR11472">
    <property type="entry name" value="DNA REPAIR DEAD HELICASE RAD3/XP-D SUBFAMILY MEMBER"/>
    <property type="match status" value="1"/>
</dbReference>
<dbReference type="SMART" id="SM00479">
    <property type="entry name" value="EXOIII"/>
    <property type="match status" value="1"/>
</dbReference>
<proteinExistence type="inferred from homology"/>
<dbReference type="Pfam" id="PF00270">
    <property type="entry name" value="DEAD"/>
    <property type="match status" value="1"/>
</dbReference>
<comment type="function">
    <text evidence="6 7">3'-5' exonuclease.</text>
</comment>
<reference evidence="9 10" key="1">
    <citation type="submission" date="2020-04" db="EMBL/GenBank/DDBJ databases">
        <authorList>
            <person name="Pajer P."/>
            <person name="Broz P."/>
        </authorList>
    </citation>
    <scope>NUCLEOTIDE SEQUENCE [LARGE SCALE GENOMIC DNA]</scope>
    <source>
        <strain evidence="10">NRL-ATB46093</strain>
    </source>
</reference>
<evidence type="ECO:0000256" key="3">
    <source>
        <dbReference type="ARBA" id="ARBA00022801"/>
    </source>
</evidence>
<dbReference type="GO" id="GO:0003677">
    <property type="term" value="F:DNA binding"/>
    <property type="evidence" value="ECO:0007669"/>
    <property type="project" value="InterPro"/>
</dbReference>
<dbReference type="GO" id="GO:0008408">
    <property type="term" value="F:3'-5' exonuclease activity"/>
    <property type="evidence" value="ECO:0007669"/>
    <property type="project" value="UniProtKB-UniRule"/>
</dbReference>
<protein>
    <recommendedName>
        <fullName evidence="6 7">3'-5' exonuclease DinG</fullName>
        <ecNumber evidence="6 7">3.1.-.-</ecNumber>
    </recommendedName>
</protein>
<keyword evidence="2 6" id="KW-0547">Nucleotide-binding</keyword>
<sequence>MMNTQKYVVVDIETTGHSPAKGDRIIQIAIITIQNDEIIDTYSEFINPERKIPAFIQDLTNIADADVADAKPFAAHAAEISEKLQGAIFVAHNTNFDLPFLQAELIRSGLPKWHGLTMDTVEMARLMYPTAFSYKLQDITSELGIPLESAHRADDDALATAHLFLQAKADMGSLPYDTLTQLHKRSFQLKSDLSRLFFELTQQKRSAQGDDFDRFNGLPLKRRKLEAGESPAGYTAMFDWEERLETAFPQFERRQSQFDMMASIQKALAGKEERVIEASTGMGKTIAYLLPAVNHAIETGKQVLISTYTTHLQDQLVQKEGKIVEQLIGAPVRIALVKGLSHYIDLSRFAELLQGEDESYDETFTIMQVLIWLTSTETGDLNEVNASSGGQFVLDKIRRSHLRRLSRDEKVYDFYEYALERSKQAHVIVTNHSFLLNQRLSNSSILADVDAFIWDEAHQVVQAAVSQHEKTFVYTQWKYVFGQLGTFDDQQLFAQLYKTAEKTGFSTVPELLKLESLFIKFVSLFDELASMLTAEFLAKFRGSRHKKCASLLSELPYDKARFMDMLRFLNEWIDLSQLVLQKAERLTETSIQDKLVIADWRYWTEELMVKAVEFSEIFVFPLEDEVSWIEGDLRSLPTSLSLYKQPFEVTSIIQKVMAPVRGNKALIWLSGTMSVPSNERFIVSQLGIPNHVPITKFEPPKEFYRGARVFIVEDMPDIQQVSQSDYIEAVADAVIQTVLVTEGRCFVLFTSQDMLRKTVDLIQDTGLLDEYMLFAQGISSGSRMRLLKSFQRFQKSVLFGTNSFWEGVDVPGDALRAVVVVRLPFTSPDEPIFKARSEVIAKEGVNPFLHYALPEAVLRLRQGFGRLIRSKNDQGLFIVLDRRIETKSYGVEFLNALPKVKVSKVSLEKMVTDIEDWYNKQ</sequence>
<dbReference type="NCBIfam" id="TIGR00573">
    <property type="entry name" value="dnaq"/>
    <property type="match status" value="1"/>
</dbReference>
<dbReference type="GO" id="GO:0003678">
    <property type="term" value="F:DNA helicase activity"/>
    <property type="evidence" value="ECO:0007669"/>
    <property type="project" value="TreeGrafter"/>
</dbReference>
<dbReference type="InterPro" id="IPR006555">
    <property type="entry name" value="ATP-dep_Helicase_C"/>
</dbReference>
<accession>A0A7H8QEF7</accession>
<dbReference type="HAMAP" id="MF_02206">
    <property type="entry name" value="DinG_exonucl"/>
    <property type="match status" value="1"/>
</dbReference>